<dbReference type="OrthoDB" id="4851849at2759"/>
<dbReference type="Proteomes" id="UP000799291">
    <property type="component" value="Unassembled WGS sequence"/>
</dbReference>
<dbReference type="AlphaFoldDB" id="A0A6G1JE41"/>
<feature type="compositionally biased region" description="Basic and acidic residues" evidence="1">
    <location>
        <begin position="317"/>
        <end position="332"/>
    </location>
</feature>
<name>A0A6G1JE41_9PLEO</name>
<evidence type="ECO:0000313" key="3">
    <source>
        <dbReference type="Proteomes" id="UP000799291"/>
    </source>
</evidence>
<gene>
    <name evidence="2" type="ORF">K458DRAFT_385000</name>
</gene>
<protein>
    <submittedName>
        <fullName evidence="2">Uncharacterized protein</fullName>
    </submittedName>
</protein>
<evidence type="ECO:0000313" key="2">
    <source>
        <dbReference type="EMBL" id="KAF2688834.1"/>
    </source>
</evidence>
<reference evidence="2" key="1">
    <citation type="journal article" date="2020" name="Stud. Mycol.">
        <title>101 Dothideomycetes genomes: a test case for predicting lifestyles and emergence of pathogens.</title>
        <authorList>
            <person name="Haridas S."/>
            <person name="Albert R."/>
            <person name="Binder M."/>
            <person name="Bloem J."/>
            <person name="Labutti K."/>
            <person name="Salamov A."/>
            <person name="Andreopoulos B."/>
            <person name="Baker S."/>
            <person name="Barry K."/>
            <person name="Bills G."/>
            <person name="Bluhm B."/>
            <person name="Cannon C."/>
            <person name="Castanera R."/>
            <person name="Culley D."/>
            <person name="Daum C."/>
            <person name="Ezra D."/>
            <person name="Gonzalez J."/>
            <person name="Henrissat B."/>
            <person name="Kuo A."/>
            <person name="Liang C."/>
            <person name="Lipzen A."/>
            <person name="Lutzoni F."/>
            <person name="Magnuson J."/>
            <person name="Mondo S."/>
            <person name="Nolan M."/>
            <person name="Ohm R."/>
            <person name="Pangilinan J."/>
            <person name="Park H.-J."/>
            <person name="Ramirez L."/>
            <person name="Alfaro M."/>
            <person name="Sun H."/>
            <person name="Tritt A."/>
            <person name="Yoshinaga Y."/>
            <person name="Zwiers L.-H."/>
            <person name="Turgeon B."/>
            <person name="Goodwin S."/>
            <person name="Spatafora J."/>
            <person name="Crous P."/>
            <person name="Grigoriev I."/>
        </authorList>
    </citation>
    <scope>NUCLEOTIDE SEQUENCE</scope>
    <source>
        <strain evidence="2">CBS 122367</strain>
    </source>
</reference>
<keyword evidence="3" id="KW-1185">Reference proteome</keyword>
<proteinExistence type="predicted"/>
<accession>A0A6G1JE41</accession>
<evidence type="ECO:0000256" key="1">
    <source>
        <dbReference type="SAM" id="MobiDB-lite"/>
    </source>
</evidence>
<feature type="compositionally biased region" description="Polar residues" evidence="1">
    <location>
        <begin position="299"/>
        <end position="309"/>
    </location>
</feature>
<feature type="region of interest" description="Disordered" evidence="1">
    <location>
        <begin position="299"/>
        <end position="336"/>
    </location>
</feature>
<sequence length="591" mass="66395">MPGKNRPSLQKRRPTPLQAFENEAKQIATENGYLIGSLQTSQQSTGDLFDDGCTIPYTTVGKAAQKLKEQFLERLAETFTGHPAWAAGVMVMMKENEQARSVDIFAAPFQQNTAKNTPLIQGPAILSDFANHISGIRKAESYDDGAEKALWNLIHECYRSRLLQYVTRLGRVFESHKTTYEGLVTKFFGALEEVPSELDDVLGGHLMMLHSQGCTIAADKMMKVEYEAVIHRASLLLRQPHFSIRLKPLLNKATFSDELFECICLLARPQWVFDIVVRTARVFPTFGEVKLHCGLPSSWSAQPATTSPPCSQPRFSPKADEKVEHIPSRDPATESTGPPEIALFKAVRSYLPAHERSIGVCQLEPKEKQITFLLAAAVLHGQNPDPEWEAYYAFGYPTCRSDDERQALGGIYKALLTDCGEKSMIFSKIWKALRDNNLIFIMDRHGYDLFRAEIPYLEVFLKTAPANRETVWTLVQFVRADKNTDPPPLLQSDYGFELCKTREHVALLKEVYVRMLDVFHPLQIHKDCTVGRLLAAAMYACPQLQPEVHRFLRPNSLGPGAGYVGSSRALSKRGFFRNPSKGFTAPQPTEQ</sequence>
<dbReference type="EMBL" id="MU005573">
    <property type="protein sequence ID" value="KAF2688834.1"/>
    <property type="molecule type" value="Genomic_DNA"/>
</dbReference>
<organism evidence="2 3">
    <name type="scientific">Lentithecium fluviatile CBS 122367</name>
    <dbReference type="NCBI Taxonomy" id="1168545"/>
    <lineage>
        <taxon>Eukaryota</taxon>
        <taxon>Fungi</taxon>
        <taxon>Dikarya</taxon>
        <taxon>Ascomycota</taxon>
        <taxon>Pezizomycotina</taxon>
        <taxon>Dothideomycetes</taxon>
        <taxon>Pleosporomycetidae</taxon>
        <taxon>Pleosporales</taxon>
        <taxon>Massarineae</taxon>
        <taxon>Lentitheciaceae</taxon>
        <taxon>Lentithecium</taxon>
    </lineage>
</organism>